<feature type="domain" description="Protein kinase" evidence="11">
    <location>
        <begin position="435"/>
        <end position="709"/>
    </location>
</feature>
<dbReference type="GO" id="GO:0004672">
    <property type="term" value="F:protein kinase activity"/>
    <property type="evidence" value="ECO:0007669"/>
    <property type="project" value="InterPro"/>
</dbReference>
<keyword evidence="13" id="KW-1185">Reference proteome</keyword>
<keyword evidence="7" id="KW-0067">ATP-binding</keyword>
<dbReference type="PANTHER" id="PTHR45647">
    <property type="entry name" value="OS02G0152300 PROTEIN"/>
    <property type="match status" value="1"/>
</dbReference>
<comment type="pathway">
    <text evidence="2">Protein modification; protein ubiquitination.</text>
</comment>
<evidence type="ECO:0000256" key="2">
    <source>
        <dbReference type="ARBA" id="ARBA00004906"/>
    </source>
</evidence>
<evidence type="ECO:0000256" key="6">
    <source>
        <dbReference type="ARBA" id="ARBA00022786"/>
    </source>
</evidence>
<evidence type="ECO:0000256" key="5">
    <source>
        <dbReference type="ARBA" id="ARBA00022741"/>
    </source>
</evidence>
<dbReference type="PROSITE" id="PS00108">
    <property type="entry name" value="PROTEIN_KINASE_ST"/>
    <property type="match status" value="1"/>
</dbReference>
<evidence type="ECO:0000256" key="10">
    <source>
        <dbReference type="SAM" id="MobiDB-lite"/>
    </source>
</evidence>
<dbReference type="EC" id="2.3.2.27" evidence="3"/>
<evidence type="ECO:0000256" key="3">
    <source>
        <dbReference type="ARBA" id="ARBA00012483"/>
    </source>
</evidence>
<dbReference type="AlphaFoldDB" id="A0A9D5H1B9"/>
<evidence type="ECO:0000256" key="8">
    <source>
        <dbReference type="ARBA" id="ARBA00023054"/>
    </source>
</evidence>
<dbReference type="FunFam" id="3.30.200.20:FF:000162">
    <property type="entry name" value="Adenine nucleotide alpha hydrolase-like domain kinase"/>
    <property type="match status" value="1"/>
</dbReference>
<keyword evidence="6" id="KW-0833">Ubl conjugation pathway</keyword>
<dbReference type="InterPro" id="IPR006016">
    <property type="entry name" value="UspA"/>
</dbReference>
<dbReference type="Proteomes" id="UP001085076">
    <property type="component" value="Unassembled WGS sequence"/>
</dbReference>
<evidence type="ECO:0000259" key="11">
    <source>
        <dbReference type="PROSITE" id="PS50011"/>
    </source>
</evidence>
<dbReference type="Gene3D" id="3.40.50.620">
    <property type="entry name" value="HUPs"/>
    <property type="match status" value="1"/>
</dbReference>
<keyword evidence="4" id="KW-0808">Transferase</keyword>
<dbReference type="EMBL" id="JAGGNH010000161">
    <property type="protein sequence ID" value="KAJ0959805.1"/>
    <property type="molecule type" value="Genomic_DNA"/>
</dbReference>
<organism evidence="12 13">
    <name type="scientific">Dioscorea zingiberensis</name>
    <dbReference type="NCBI Taxonomy" id="325984"/>
    <lineage>
        <taxon>Eukaryota</taxon>
        <taxon>Viridiplantae</taxon>
        <taxon>Streptophyta</taxon>
        <taxon>Embryophyta</taxon>
        <taxon>Tracheophyta</taxon>
        <taxon>Spermatophyta</taxon>
        <taxon>Magnoliopsida</taxon>
        <taxon>Liliopsida</taxon>
        <taxon>Dioscoreales</taxon>
        <taxon>Dioscoreaceae</taxon>
        <taxon>Dioscorea</taxon>
    </lineage>
</organism>
<dbReference type="Gene3D" id="3.30.200.20">
    <property type="entry name" value="Phosphorylase Kinase, domain 1"/>
    <property type="match status" value="1"/>
</dbReference>
<keyword evidence="5" id="KW-0547">Nucleotide-binding</keyword>
<evidence type="ECO:0000256" key="4">
    <source>
        <dbReference type="ARBA" id="ARBA00022679"/>
    </source>
</evidence>
<feature type="compositionally biased region" description="Low complexity" evidence="10">
    <location>
        <begin position="723"/>
        <end position="750"/>
    </location>
</feature>
<comment type="caution">
    <text evidence="12">The sequence shown here is derived from an EMBL/GenBank/DDBJ whole genome shotgun (WGS) entry which is preliminary data.</text>
</comment>
<evidence type="ECO:0000256" key="1">
    <source>
        <dbReference type="ARBA" id="ARBA00000900"/>
    </source>
</evidence>
<dbReference type="InterPro" id="IPR008271">
    <property type="entry name" value="Ser/Thr_kinase_AS"/>
</dbReference>
<evidence type="ECO:0000256" key="7">
    <source>
        <dbReference type="ARBA" id="ARBA00022840"/>
    </source>
</evidence>
<dbReference type="Gene3D" id="1.10.510.10">
    <property type="entry name" value="Transferase(Phosphotransferase) domain 1"/>
    <property type="match status" value="1"/>
</dbReference>
<sequence>MEENGPFRAFTQTAVAVDRDKNSMHAVKWAADHLLISSPAVILIHVRGRGSSSNPVTDTSSELGREHQDSEMTEFFLPYRGFCARRGIQLREVVLEDNDVSKVIIECINANHINNIVVGASNKLVFTFARKFRNPDVSERLLKSVPDFCTLYVIAKGKPMTIRSAKSPGLVNAMPPRQLLSSQQLAEGGSDTDEQVRAQYGKNGMRILFPAPDRRSIDRGADYMRTPGRERPLSSAKTVPPNILLEGIDAAQQPFNSISDDSDLSRSMRFQSMDFGEGSEFAMGSLGIPADSQPSPVGSAQRDIEAEMKRLRLELKQTMDMYSSACKEAISAKQKARELHQWKMEEARKVEALRQAEEAALALAEVEKAKCKAAIEAAEAAQRIAELEAKKRLDAEQKAIREVEEKKKALDALAQKDVRYRKYSIDEIETATEKFSDNLKIGEGGYGPVYKATLDHTPVAIKVLRPDAAQGRKQFQQEVEVLCCIRHPNMVLLLGACPEYGCLVYEYMDNGSLEDRLFRRGNTPVIPWSVRFNIAAEIATGLLFLHQAKPEPLVHRDLKPANILLDRNYVSKISDVGLARLVPPSVANNVTQYRMTSTAGTFCYIDPEYQQTGMLGIKSDVYSLGIMLLQIITAKPPMGLTHHVERAIEKGTFSQMLDPAVKDWPEEEVLSFAKLSLKCAELRRKDRPDLGSVVLPELNRLRDLGHEYEAQKGTIGFGVSTCSPLGSPSPKSQSQSPSQQHQQAQVLSTQNASAPWAGSSEG</sequence>
<dbReference type="PANTHER" id="PTHR45647:SF93">
    <property type="entry name" value="KINASE WITH ADENINE NUCLEOTIDE ALPHA HYDROLASES-LIKE DOMAIN-CONTAINING PROTEIN"/>
    <property type="match status" value="1"/>
</dbReference>
<dbReference type="InterPro" id="IPR014729">
    <property type="entry name" value="Rossmann-like_a/b/a_fold"/>
</dbReference>
<dbReference type="InterPro" id="IPR000719">
    <property type="entry name" value="Prot_kinase_dom"/>
</dbReference>
<protein>
    <recommendedName>
        <fullName evidence="3">RING-type E3 ubiquitin transferase</fullName>
        <ecNumber evidence="3">2.3.2.27</ecNumber>
    </recommendedName>
</protein>
<dbReference type="CDD" id="cd01989">
    <property type="entry name" value="USP_STK_Ubox_N"/>
    <property type="match status" value="1"/>
</dbReference>
<dbReference type="SMART" id="SM00220">
    <property type="entry name" value="S_TKc"/>
    <property type="match status" value="1"/>
</dbReference>
<evidence type="ECO:0000313" key="12">
    <source>
        <dbReference type="EMBL" id="KAJ0959805.1"/>
    </source>
</evidence>
<feature type="region of interest" description="Disordered" evidence="10">
    <location>
        <begin position="720"/>
        <end position="762"/>
    </location>
</feature>
<dbReference type="Pfam" id="PF00582">
    <property type="entry name" value="Usp"/>
    <property type="match status" value="1"/>
</dbReference>
<dbReference type="GO" id="GO:0005524">
    <property type="term" value="F:ATP binding"/>
    <property type="evidence" value="ECO:0007669"/>
    <property type="project" value="UniProtKB-KW"/>
</dbReference>
<proteinExistence type="predicted"/>
<feature type="coiled-coil region" evidence="9">
    <location>
        <begin position="349"/>
        <end position="416"/>
    </location>
</feature>
<dbReference type="Pfam" id="PF00069">
    <property type="entry name" value="Pkinase"/>
    <property type="match status" value="1"/>
</dbReference>
<dbReference type="FunFam" id="1.10.510.10:FF:000498">
    <property type="entry name" value="U-box domain-containing protein 51"/>
    <property type="match status" value="1"/>
</dbReference>
<name>A0A9D5H1B9_9LILI</name>
<dbReference type="SUPFAM" id="SSF56112">
    <property type="entry name" value="Protein kinase-like (PK-like)"/>
    <property type="match status" value="1"/>
</dbReference>
<accession>A0A9D5H1B9</accession>
<dbReference type="PROSITE" id="PS50011">
    <property type="entry name" value="PROTEIN_KINASE_DOM"/>
    <property type="match status" value="1"/>
</dbReference>
<dbReference type="InterPro" id="IPR051348">
    <property type="entry name" value="U-box_ubiquitin_ligases"/>
</dbReference>
<evidence type="ECO:0000256" key="9">
    <source>
        <dbReference type="SAM" id="Coils"/>
    </source>
</evidence>
<dbReference type="SUPFAM" id="SSF52402">
    <property type="entry name" value="Adenine nucleotide alpha hydrolases-like"/>
    <property type="match status" value="1"/>
</dbReference>
<dbReference type="GO" id="GO:0061630">
    <property type="term" value="F:ubiquitin protein ligase activity"/>
    <property type="evidence" value="ECO:0007669"/>
    <property type="project" value="UniProtKB-EC"/>
</dbReference>
<comment type="catalytic activity">
    <reaction evidence="1">
        <text>S-ubiquitinyl-[E2 ubiquitin-conjugating enzyme]-L-cysteine + [acceptor protein]-L-lysine = [E2 ubiquitin-conjugating enzyme]-L-cysteine + N(6)-ubiquitinyl-[acceptor protein]-L-lysine.</text>
        <dbReference type="EC" id="2.3.2.27"/>
    </reaction>
</comment>
<dbReference type="OrthoDB" id="4062651at2759"/>
<reference evidence="12 13" key="1">
    <citation type="journal article" date="2022" name="Hortic Res">
        <title>The genome of Dioscorea zingiberensis sheds light on the biosynthesis, origin and evolution of the medicinally important diosgenin saponins.</title>
        <authorList>
            <person name="Li Y."/>
            <person name="Tan C."/>
            <person name="Li Z."/>
            <person name="Guo J."/>
            <person name="Li S."/>
            <person name="Chen X."/>
            <person name="Wang C."/>
            <person name="Dai X."/>
            <person name="Yang H."/>
            <person name="Song W."/>
            <person name="Hou L."/>
            <person name="Xu J."/>
            <person name="Tong Z."/>
            <person name="Xu A."/>
            <person name="Yuan X."/>
            <person name="Wang W."/>
            <person name="Yang Q."/>
            <person name="Chen L."/>
            <person name="Sun Z."/>
            <person name="Wang K."/>
            <person name="Pan B."/>
            <person name="Chen J."/>
            <person name="Bao Y."/>
            <person name="Liu F."/>
            <person name="Qi X."/>
            <person name="Gang D.R."/>
            <person name="Wen J."/>
            <person name="Li J."/>
        </authorList>
    </citation>
    <scope>NUCLEOTIDE SEQUENCE [LARGE SCALE GENOMIC DNA]</scope>
    <source>
        <strain evidence="12">Dzin_1.0</strain>
    </source>
</reference>
<gene>
    <name evidence="12" type="ORF">J5N97_000515</name>
</gene>
<dbReference type="InterPro" id="IPR011009">
    <property type="entry name" value="Kinase-like_dom_sf"/>
</dbReference>
<evidence type="ECO:0000313" key="13">
    <source>
        <dbReference type="Proteomes" id="UP001085076"/>
    </source>
</evidence>
<keyword evidence="8 9" id="KW-0175">Coiled coil</keyword>